<dbReference type="PANTHER" id="PTHR42773:SF1">
    <property type="entry name" value="METALLO-BETA-LACTAMASE FAMILY PROTEIN"/>
    <property type="match status" value="1"/>
</dbReference>
<sequence length="222" mass="23239">MTNTLTQLKPDLFQTRTDSPFPGLTTHAYLWTGGANGNVLFYSTASDAEFDAIAELGGVADQYLSHLDEAGPMLGRIAGRFGSRLHAPAAESAEISRHAAIDVPLSVREVDVNGVEVIPTPGHSPGSCCFFVHGAAGARYLFTGDTLFPTERGTWSTFLPPGRGDADAMRSSIAVLADLQPDVVIPSAFAGPTAVHAVDGESWSRIVAQAMASVPVDASAGR</sequence>
<proteinExistence type="predicted"/>
<evidence type="ECO:0000313" key="3">
    <source>
        <dbReference type="Proteomes" id="UP000466607"/>
    </source>
</evidence>
<dbReference type="EMBL" id="AP022586">
    <property type="protein sequence ID" value="BBY16034.1"/>
    <property type="molecule type" value="Genomic_DNA"/>
</dbReference>
<reference evidence="2 3" key="1">
    <citation type="journal article" date="2019" name="Emerg. Microbes Infect.">
        <title>Comprehensive subspecies identification of 175 nontuberculous mycobacteria species based on 7547 genomic profiles.</title>
        <authorList>
            <person name="Matsumoto Y."/>
            <person name="Kinjo T."/>
            <person name="Motooka D."/>
            <person name="Nabeya D."/>
            <person name="Jung N."/>
            <person name="Uechi K."/>
            <person name="Horii T."/>
            <person name="Iida T."/>
            <person name="Fujita J."/>
            <person name="Nakamura S."/>
        </authorList>
    </citation>
    <scope>NUCLEOTIDE SEQUENCE [LARGE SCALE GENOMIC DNA]</scope>
    <source>
        <strain evidence="2 3">JCM 17423</strain>
    </source>
</reference>
<feature type="domain" description="Metallo-beta-lactamase" evidence="1">
    <location>
        <begin position="25"/>
        <end position="188"/>
    </location>
</feature>
<keyword evidence="3" id="KW-1185">Reference proteome</keyword>
<dbReference type="Gene3D" id="3.60.15.10">
    <property type="entry name" value="Ribonuclease Z/Hydroxyacylglutathione hydrolase-like"/>
    <property type="match status" value="1"/>
</dbReference>
<evidence type="ECO:0000313" key="2">
    <source>
        <dbReference type="EMBL" id="BBY16034.1"/>
    </source>
</evidence>
<dbReference type="InterPro" id="IPR036866">
    <property type="entry name" value="RibonucZ/Hydroxyglut_hydro"/>
</dbReference>
<dbReference type="Proteomes" id="UP000466607">
    <property type="component" value="Chromosome"/>
</dbReference>
<dbReference type="PANTHER" id="PTHR42773">
    <property type="entry name" value="METALLO-BETA-LACTAMASE-RELATED"/>
    <property type="match status" value="1"/>
</dbReference>
<dbReference type="Pfam" id="PF00753">
    <property type="entry name" value="Lactamase_B"/>
    <property type="match status" value="1"/>
</dbReference>
<organism evidence="2 3">
    <name type="scientific">Mycolicibacterium litorale</name>
    <dbReference type="NCBI Taxonomy" id="758802"/>
    <lineage>
        <taxon>Bacteria</taxon>
        <taxon>Bacillati</taxon>
        <taxon>Actinomycetota</taxon>
        <taxon>Actinomycetes</taxon>
        <taxon>Mycobacteriales</taxon>
        <taxon>Mycobacteriaceae</taxon>
        <taxon>Mycolicibacterium</taxon>
    </lineage>
</organism>
<accession>A0AAD1MRB5</accession>
<gene>
    <name evidence="2" type="ORF">MLIT_16260</name>
</gene>
<evidence type="ECO:0000259" key="1">
    <source>
        <dbReference type="SMART" id="SM00849"/>
    </source>
</evidence>
<dbReference type="InterPro" id="IPR001279">
    <property type="entry name" value="Metallo-B-lactamas"/>
</dbReference>
<protein>
    <submittedName>
        <fullName evidence="2">MBL fold metallo-hydrolase</fullName>
    </submittedName>
</protein>
<dbReference type="SUPFAM" id="SSF56281">
    <property type="entry name" value="Metallo-hydrolase/oxidoreductase"/>
    <property type="match status" value="1"/>
</dbReference>
<dbReference type="RefSeq" id="WP_134051649.1">
    <property type="nucleotide sequence ID" value="NZ_AP022586.1"/>
</dbReference>
<name>A0AAD1MRB5_9MYCO</name>
<dbReference type="AlphaFoldDB" id="A0AAD1MRB5"/>
<dbReference type="SMART" id="SM00849">
    <property type="entry name" value="Lactamase_B"/>
    <property type="match status" value="1"/>
</dbReference>